<gene>
    <name evidence="1" type="ORF">JYE49_05740</name>
</gene>
<evidence type="ECO:0000313" key="2">
    <source>
        <dbReference type="Proteomes" id="UP000682782"/>
    </source>
</evidence>
<protein>
    <submittedName>
        <fullName evidence="1">Uncharacterized protein</fullName>
    </submittedName>
</protein>
<dbReference type="EMBL" id="CP068393">
    <property type="protein sequence ID" value="QUC68195.1"/>
    <property type="molecule type" value="Genomic_DNA"/>
</dbReference>
<evidence type="ECO:0000313" key="1">
    <source>
        <dbReference type="EMBL" id="QUC68195.1"/>
    </source>
</evidence>
<dbReference type="Proteomes" id="UP000682782">
    <property type="component" value="Chromosome"/>
</dbReference>
<proteinExistence type="predicted"/>
<sequence>MFVIEIAGVPIGIISRFESTKEFFLDYLSDQLPMTIVSVSDEEMMMEDEEISERTEQMVINSKIAAALVNYNAFLTRTAVISVDGQGVGFATANGVGKTTRALLWKKAMGDRVKVINGAKPVIRLKEDGVYACGTPWKGLEKLGVKESVPMKAMCFIERGEEVSLERMTQDEAALRLMQQVIIPRGNREMSMLISLLEKFVQTVPFYVYIGNLEKEKPEMLWEQIKNNG</sequence>
<keyword evidence="2" id="KW-1185">Reference proteome</keyword>
<accession>A0AC61MYI9</accession>
<organism evidence="1 2">
    <name type="scientific">Aristaeella hokkaidonensis</name>
    <dbReference type="NCBI Taxonomy" id="3046382"/>
    <lineage>
        <taxon>Bacteria</taxon>
        <taxon>Bacillati</taxon>
        <taxon>Bacillota</taxon>
        <taxon>Clostridia</taxon>
        <taxon>Eubacteriales</taxon>
        <taxon>Aristaeellaceae</taxon>
        <taxon>Aristaeella</taxon>
    </lineage>
</organism>
<reference evidence="1" key="1">
    <citation type="submission" date="2021-01" db="EMBL/GenBank/DDBJ databases">
        <title>Complete genome sequence of Clostridiales bacterium R-7.</title>
        <authorList>
            <person name="Mahoney-Kurpe S.C."/>
            <person name="Palevich N."/>
            <person name="Koike S."/>
            <person name="Moon C.D."/>
            <person name="Attwood G.T."/>
        </authorList>
    </citation>
    <scope>NUCLEOTIDE SEQUENCE</scope>
    <source>
        <strain evidence="1">R-7</strain>
    </source>
</reference>
<name>A0AC61MYI9_9FIRM</name>